<evidence type="ECO:0000256" key="1">
    <source>
        <dbReference type="ARBA" id="ARBA00022679"/>
    </source>
</evidence>
<gene>
    <name evidence="3" type="ORF">MRN42_13355</name>
</gene>
<name>A0AAU6UFF4_UNCXX</name>
<sequence length="364" mass="41782">MKSEHLVFVHLFNDFSGSPRVLADAIEGLDKRNKSISIFTSSHNGFLSNISGTKLFNIKYKKCNNKYLNFFYYLLSQLDAFIKLIFFFRTLEKNKTLLIVNTMLPFGALLAGRVCGVKVVCYVHETAIKPKLLKIILRFFIKTCSNSVVFVSKYLMKVEKINGLPNSVIYNGLRQDFIPPGHINYEEKFASNTILLVASLKVYKGIYEFVELAKIMPDYNFVAALNCHDEELKYFIDNNDLSDNIELLARPDSLQRFYERASFVLNLSRPEGWIETFGLSILEGMSFGCVVIVPKVGAPPEFVDKNCGLLANGRDLIIIKDFIRTMDFETWFKLSKNAKIRSDCFSNSKFTLNFNEYINKCFEE</sequence>
<dbReference type="PANTHER" id="PTHR46401:SF2">
    <property type="entry name" value="GLYCOSYLTRANSFERASE WBBK-RELATED"/>
    <property type="match status" value="1"/>
</dbReference>
<dbReference type="AlphaFoldDB" id="A0AAU6UFF4"/>
<organism evidence="3">
    <name type="scientific">bacterium 19NY04SH03</name>
    <dbReference type="NCBI Taxonomy" id="2920647"/>
    <lineage>
        <taxon>Bacteria</taxon>
    </lineage>
</organism>
<dbReference type="InterPro" id="IPR001296">
    <property type="entry name" value="Glyco_trans_1"/>
</dbReference>
<feature type="domain" description="Glycosyl transferase family 1" evidence="2">
    <location>
        <begin position="191"/>
        <end position="310"/>
    </location>
</feature>
<dbReference type="Pfam" id="PF00534">
    <property type="entry name" value="Glycos_transf_1"/>
    <property type="match status" value="1"/>
</dbReference>
<dbReference type="PANTHER" id="PTHR46401">
    <property type="entry name" value="GLYCOSYLTRANSFERASE WBBK-RELATED"/>
    <property type="match status" value="1"/>
</dbReference>
<dbReference type="SUPFAM" id="SSF53756">
    <property type="entry name" value="UDP-Glycosyltransferase/glycogen phosphorylase"/>
    <property type="match status" value="1"/>
</dbReference>
<protein>
    <submittedName>
        <fullName evidence="3">Glycosyltransferase family 4 protein</fullName>
    </submittedName>
</protein>
<reference evidence="3" key="1">
    <citation type="submission" date="2022-03" db="EMBL/GenBank/DDBJ databases">
        <title>Sea Food Isolates.</title>
        <authorList>
            <person name="Li c."/>
        </authorList>
    </citation>
    <scope>NUCLEOTIDE SEQUENCE</scope>
    <source>
        <strain evidence="3">19NY04SH03</strain>
    </source>
</reference>
<dbReference type="EMBL" id="CP095346">
    <property type="protein sequence ID" value="XAG72875.1"/>
    <property type="molecule type" value="Genomic_DNA"/>
</dbReference>
<dbReference type="CDD" id="cd03801">
    <property type="entry name" value="GT4_PimA-like"/>
    <property type="match status" value="1"/>
</dbReference>
<keyword evidence="1" id="KW-0808">Transferase</keyword>
<evidence type="ECO:0000313" key="3">
    <source>
        <dbReference type="EMBL" id="XAG72875.1"/>
    </source>
</evidence>
<dbReference type="Gene3D" id="3.40.50.2000">
    <property type="entry name" value="Glycogen Phosphorylase B"/>
    <property type="match status" value="2"/>
</dbReference>
<dbReference type="GO" id="GO:0016757">
    <property type="term" value="F:glycosyltransferase activity"/>
    <property type="evidence" value="ECO:0007669"/>
    <property type="project" value="TreeGrafter"/>
</dbReference>
<proteinExistence type="predicted"/>
<evidence type="ECO:0000259" key="2">
    <source>
        <dbReference type="Pfam" id="PF00534"/>
    </source>
</evidence>
<accession>A0AAU6UFF4</accession>